<sequence>MNSPCILIPVGVGLVCAVLGYLLGKILSSGKDNLSALQLELDNCRAKSSKLEAELATLKAKSSSFVAPQAVNSGLIGAYVPFDADLASSDFGKKVKENDLKVIEGIGPKIEELFNANGILTWEVLSETSVNRCQEILDMAGEQFVVHDPKTWPHQSKLAFEGKWKKLKDWQNVHIGGKK</sequence>
<keyword evidence="2" id="KW-1133">Transmembrane helix</keyword>
<comment type="caution">
    <text evidence="3">The sequence shown here is derived from an EMBL/GenBank/DDBJ whole genome shotgun (WGS) entry which is preliminary data.</text>
</comment>
<name>A0ABY2DZ20_9FLAO</name>
<dbReference type="RefSeq" id="WP_132068727.1">
    <property type="nucleotide sequence ID" value="NZ_SMLH01000001.1"/>
</dbReference>
<feature type="coiled-coil region" evidence="1">
    <location>
        <begin position="34"/>
        <end position="61"/>
    </location>
</feature>
<dbReference type="EMBL" id="SMLH01000001">
    <property type="protein sequence ID" value="TDE31241.1"/>
    <property type="molecule type" value="Genomic_DNA"/>
</dbReference>
<feature type="transmembrane region" description="Helical" evidence="2">
    <location>
        <begin position="6"/>
        <end position="24"/>
    </location>
</feature>
<evidence type="ECO:0000313" key="3">
    <source>
        <dbReference type="EMBL" id="TDE31241.1"/>
    </source>
</evidence>
<organism evidence="3 4">
    <name type="scientific">Flavobacterium ranwuense</name>
    <dbReference type="NCBI Taxonomy" id="2541725"/>
    <lineage>
        <taxon>Bacteria</taxon>
        <taxon>Pseudomonadati</taxon>
        <taxon>Bacteroidota</taxon>
        <taxon>Flavobacteriia</taxon>
        <taxon>Flavobacteriales</taxon>
        <taxon>Flavobacteriaceae</taxon>
        <taxon>Flavobacterium</taxon>
    </lineage>
</organism>
<keyword evidence="2" id="KW-0812">Transmembrane</keyword>
<accession>A0ABY2DZ20</accession>
<evidence type="ECO:0000256" key="1">
    <source>
        <dbReference type="SAM" id="Coils"/>
    </source>
</evidence>
<evidence type="ECO:0000256" key="2">
    <source>
        <dbReference type="SAM" id="Phobius"/>
    </source>
</evidence>
<evidence type="ECO:0000313" key="4">
    <source>
        <dbReference type="Proteomes" id="UP000294685"/>
    </source>
</evidence>
<protein>
    <recommendedName>
        <fullName evidence="5">Flap endonuclease-1-like 5' DNA nuclease</fullName>
    </recommendedName>
</protein>
<keyword evidence="4" id="KW-1185">Reference proteome</keyword>
<dbReference type="Proteomes" id="UP000294685">
    <property type="component" value="Unassembled WGS sequence"/>
</dbReference>
<keyword evidence="2" id="KW-0472">Membrane</keyword>
<evidence type="ECO:0008006" key="5">
    <source>
        <dbReference type="Google" id="ProtNLM"/>
    </source>
</evidence>
<proteinExistence type="predicted"/>
<keyword evidence="1" id="KW-0175">Coiled coil</keyword>
<gene>
    <name evidence="3" type="ORF">E0I61_00635</name>
</gene>
<reference evidence="3 4" key="1">
    <citation type="submission" date="2019-03" db="EMBL/GenBank/DDBJ databases">
        <title>Novel species of Flavobacterium.</title>
        <authorList>
            <person name="Liu Q."/>
            <person name="Xin Y.-H."/>
        </authorList>
    </citation>
    <scope>NUCLEOTIDE SEQUENCE [LARGE SCALE GENOMIC DNA]</scope>
    <source>
        <strain evidence="3 4">LB2P22</strain>
    </source>
</reference>